<keyword evidence="4" id="KW-1185">Reference proteome</keyword>
<dbReference type="CDD" id="cd04301">
    <property type="entry name" value="NAT_SF"/>
    <property type="match status" value="1"/>
</dbReference>
<dbReference type="AlphaFoldDB" id="A0A853C665"/>
<dbReference type="SUPFAM" id="SSF55729">
    <property type="entry name" value="Acyl-CoA N-acyltransferases (Nat)"/>
    <property type="match status" value="1"/>
</dbReference>
<evidence type="ECO:0000259" key="1">
    <source>
        <dbReference type="PROSITE" id="PS51186"/>
    </source>
</evidence>
<reference evidence="3 4" key="1">
    <citation type="submission" date="2020-07" db="EMBL/GenBank/DDBJ databases">
        <title>Sequencing the genomes of 1000 actinobacteria strains.</title>
        <authorList>
            <person name="Klenk H.-P."/>
        </authorList>
    </citation>
    <scope>NUCLEOTIDE SEQUENCE [LARGE SCALE GENOMIC DNA]</scope>
    <source>
        <strain evidence="3 4">DSM 103833</strain>
    </source>
</reference>
<dbReference type="InterPro" id="IPR045865">
    <property type="entry name" value="ACT-like_dom_sf"/>
</dbReference>
<keyword evidence="3" id="KW-0808">Transferase</keyword>
<dbReference type="GO" id="GO:0016747">
    <property type="term" value="F:acyltransferase activity, transferring groups other than amino-acyl groups"/>
    <property type="evidence" value="ECO:0007669"/>
    <property type="project" value="InterPro"/>
</dbReference>
<comment type="caution">
    <text evidence="3">The sequence shown here is derived from an EMBL/GenBank/DDBJ whole genome shotgun (WGS) entry which is preliminary data.</text>
</comment>
<dbReference type="Proteomes" id="UP000530424">
    <property type="component" value="Unassembled WGS sequence"/>
</dbReference>
<evidence type="ECO:0000259" key="2">
    <source>
        <dbReference type="PROSITE" id="PS51671"/>
    </source>
</evidence>
<dbReference type="PROSITE" id="PS51186">
    <property type="entry name" value="GNAT"/>
    <property type="match status" value="1"/>
</dbReference>
<proteinExistence type="predicted"/>
<dbReference type="InterPro" id="IPR016181">
    <property type="entry name" value="Acyl_CoA_acyltransferase"/>
</dbReference>
<dbReference type="RefSeq" id="WP_179668980.1">
    <property type="nucleotide sequence ID" value="NZ_JACCFP010000001.1"/>
</dbReference>
<name>A0A853C665_9ACTN</name>
<feature type="domain" description="N-acetyltransferase" evidence="1">
    <location>
        <begin position="137"/>
        <end position="286"/>
    </location>
</feature>
<sequence length="290" mass="30848">MLSTMLWRVRANLPNRPGALAALAHECGKAGVNIDGVQVFPGQERVTDELVLRTSEEWQAGDLVALVERAGADSVVALPCGEGALDDQPTRYVRAAKKVLDEPETFPEVVAHLFDADVAPTGGVEDVLELTVGNAVVQIRRATPFTPTERERGSAMAELVTDVLARQGPPAPPTSAGDVEPEYVSEGRTVSALVNGLVAGRGDYVVGEGAEPWPVDLWVDPAWQRRGIGTRLLAEVVRRARSAGADEVVLTAPAETRAVLPMVLAAGLRGRIRMAGETVTIRISLSDLRA</sequence>
<dbReference type="CDD" id="cd02116">
    <property type="entry name" value="ACT"/>
    <property type="match status" value="1"/>
</dbReference>
<dbReference type="PROSITE" id="PS51671">
    <property type="entry name" value="ACT"/>
    <property type="match status" value="1"/>
</dbReference>
<dbReference type="InterPro" id="IPR002912">
    <property type="entry name" value="ACT_dom"/>
</dbReference>
<feature type="domain" description="ACT" evidence="2">
    <location>
        <begin position="8"/>
        <end position="82"/>
    </location>
</feature>
<dbReference type="InterPro" id="IPR000182">
    <property type="entry name" value="GNAT_dom"/>
</dbReference>
<accession>A0A853C665</accession>
<dbReference type="Gene3D" id="3.40.630.30">
    <property type="match status" value="1"/>
</dbReference>
<dbReference type="EMBL" id="JACCFP010000001">
    <property type="protein sequence ID" value="NYJ02641.1"/>
    <property type="molecule type" value="Genomic_DNA"/>
</dbReference>
<gene>
    <name evidence="3" type="ORF">HNR19_003339</name>
</gene>
<evidence type="ECO:0000313" key="4">
    <source>
        <dbReference type="Proteomes" id="UP000530424"/>
    </source>
</evidence>
<evidence type="ECO:0000313" key="3">
    <source>
        <dbReference type="EMBL" id="NYJ02641.1"/>
    </source>
</evidence>
<dbReference type="Pfam" id="PF00583">
    <property type="entry name" value="Acetyltransf_1"/>
    <property type="match status" value="1"/>
</dbReference>
<dbReference type="SUPFAM" id="SSF55021">
    <property type="entry name" value="ACT-like"/>
    <property type="match status" value="1"/>
</dbReference>
<protein>
    <submittedName>
        <fullName evidence="3">GNAT superfamily N-acetyltransferase</fullName>
    </submittedName>
</protein>
<organism evidence="3 4">
    <name type="scientific">Nocardioides thalensis</name>
    <dbReference type="NCBI Taxonomy" id="1914755"/>
    <lineage>
        <taxon>Bacteria</taxon>
        <taxon>Bacillati</taxon>
        <taxon>Actinomycetota</taxon>
        <taxon>Actinomycetes</taxon>
        <taxon>Propionibacteriales</taxon>
        <taxon>Nocardioidaceae</taxon>
        <taxon>Nocardioides</taxon>
    </lineage>
</organism>